<proteinExistence type="predicted"/>
<dbReference type="RefSeq" id="WP_012302756.1">
    <property type="nucleotide sequence ID" value="NC_010424.1"/>
</dbReference>
<evidence type="ECO:0000313" key="2">
    <source>
        <dbReference type="Proteomes" id="UP000008544"/>
    </source>
</evidence>
<reference evidence="2" key="1">
    <citation type="submission" date="2007-10" db="EMBL/GenBank/DDBJ databases">
        <title>Complete sequence of chromosome of Desulforudis audaxviator MP104C.</title>
        <authorList>
            <person name="Copeland A."/>
            <person name="Lucas S."/>
            <person name="Lapidus A."/>
            <person name="Barry K."/>
            <person name="Glavina del Rio T."/>
            <person name="Dalin E."/>
            <person name="Tice H."/>
            <person name="Bruce D."/>
            <person name="Pitluck S."/>
            <person name="Lowry S.R."/>
            <person name="Larimer F."/>
            <person name="Land M.L."/>
            <person name="Hauser L."/>
            <person name="Kyrpides N."/>
            <person name="Ivanova N.N."/>
            <person name="Richardson P."/>
        </authorList>
    </citation>
    <scope>NUCLEOTIDE SEQUENCE [LARGE SCALE GENOMIC DNA]</scope>
    <source>
        <strain evidence="2">MP104C</strain>
    </source>
</reference>
<sequence length="1866" mass="207401">MLADCQSIAECESRLAAALEDHGRHHHREPLFLHELPLTQPDVSLIESLVKNLIKENPRGWVQFLVQRAPLFLAVFLVWRGIAGYRDGTYWPAVREITGISSRADEEALGAAFLKALHDYDLRAETDPEGLRYVTPILFHTGIPDACLPEFFREVVWRRFVARDVVEKEGVLLELGRLREERGRALQSEDRRRLEHLLGAKRTLLARRRFLEEYRALSGRLTSLQEQRRRVAELLDIDDEIVRREGERHRLLQDQDRSSRDRKILADQDRHLIASEPSLRQIEERLSAVEAELTVLLMDRERLRGRLAVFGTDPGVSDWERQLYRRLICEQEPEHWSWLRRTVLAFQAVPAMVGGTPPAGGGLAEQARELLRGYEALLARWNNLKDVLVTLRLDITRHCPVRLMGQAAVLRSRTDEFLGSANLSALCEDVRAAARRWLDLISDAKKRQATASATEAHVARQPAALEAELADKRAQRQQLIEWLKEHLDHEVTAAWPEWPQILGVLDKVEARYSRRLAVLKGDLDEALGRPVDAETFDAGTLDEEMHAAQDALNGLDRQVRSLEARVPVPPLSYVDKPIQRLLHYGGPAAERFVWPAVQLLLAALGGEAHKPAQWPQTYRHQRVWEVFGRWWQDEGRALCTTALRLPRPRLVCWRENGKWMVGVETPAELWNRPDLVVLHNEHKLVSRSRPWRCWPLAGLDGAVEVAGEEGVLVTLDLQAFWQLHQPCLVFRGSDDQDGPLPAVRRIPRGQVLVVVPEEWSREQADDEPATPPPEKVALPGYVAHHWRTERAAARITFVLPDGEKLALNAGAQEFFLAGEPGWSDNLDELGPVFGGAPRLIPARPECWQGVGTVTRLYRQTRRRGEQLLQMDARSPDGGLVVPVDPESHCYWVVLYDRQRYERERLAFRCLPGLREVRMVPEQAPVFPPPAGHGATAVEIVGDGAYALESAEGAEADARPPLCTGTPTGLRVDLPPDPRFDHLLLRLTATGGRPVPIRAVFERVWWGVDTEGREPGEVAWTDRPVELARDWFRPTSDKVLWLRWAGEGKRLGAVTKVYIGLDPDDRRAFPARQAGSLRLVRVPLYEFAAPLERPDRTLLRLWLEGVGAATIGFLPGLGSLRAPFLRGGKTIAGVAVAGGGPVYEAEGLPAVVLALRNRSDLRGWSVAVRREPAGEDQMEWQALTELSGITTGERAGGALEAVLDLASAALLGLEPVGRYVLRLRAPDGALYPLTLTVIPQFVYDFAPALLLPADQAQGSSVTGTVITAPDTHFAVKPPAMVTEVADEVVEFTVDVGAKTVAGTYLFQGSPEAMPHSLDIELALPRVWWRPAGGGATQETDQWTTTFREIWVGEASPGRFAVDVRLPPTRRWGGCLLVSDDDEPRVYAGEKQSEQHFRFVVDHPTRLSRTGDRAVRTLALDVHDHRRRPVRRGALLALRYRWEVVEPSVRWVCPLWGTEPLWLARWTDRGRVPGRRLELFKAWTPWEPALEWEIPDGAATLMLAAQGRTVPAGPYLLRFRGAEAGVETLQSDASLRTGANGFFMHLDDGRPHIRDLSCTWESEAPVVRGKAANCPAGVAVTVVLLGITGKAVVVARGTGAVGADGGFCIAVPGRTAAPEAGGGTGDASRYGFHWLAVFADSSPAAYQARILDRPAPLEVPWPGGAADRRGVWAAALGGAPAVSAGLGLKLRSLDGRMKDMVLTGHVSRQVLKCRREGPDELETKISVHNQSKKLRLRGLQGEAVIVEMEKGVVCTNPACPQRGRLLPSQQVWDREHYPKGCKQVEIRYRPFEAELTLLWDVRALLTMGRQHYPWARECYHVLGDSQTNPLPIAVAPSDAGVPGVDDLVAELAARELALAAALENGAEV</sequence>
<gene>
    <name evidence="1" type="ordered locus">Daud_1674</name>
</gene>
<reference evidence="1 2" key="2">
    <citation type="journal article" date="2008" name="Science">
        <title>Environmental genomics reveals a single-species ecosystem deep within Earth.</title>
        <authorList>
            <person name="Chivian D."/>
            <person name="Brodie E.L."/>
            <person name="Alm E.J."/>
            <person name="Culley D.E."/>
            <person name="Dehal P.S."/>
            <person name="Desantis T.Z."/>
            <person name="Gihring T.M."/>
            <person name="Lapidus A."/>
            <person name="Lin L.H."/>
            <person name="Lowry S.R."/>
            <person name="Moser D.P."/>
            <person name="Richardson P.M."/>
            <person name="Southam G."/>
            <person name="Wanger G."/>
            <person name="Pratt L.M."/>
            <person name="Andersen G.L."/>
            <person name="Hazen T.C."/>
            <person name="Brockman F.J."/>
            <person name="Arkin A.P."/>
            <person name="Onstott T.C."/>
        </authorList>
    </citation>
    <scope>NUCLEOTIDE SEQUENCE [LARGE SCALE GENOMIC DNA]</scope>
    <source>
        <strain evidence="1 2">MP104C</strain>
    </source>
</reference>
<protein>
    <submittedName>
        <fullName evidence="1">Uncharacterized protein</fullName>
    </submittedName>
</protein>
<name>B1I5A6_DESAP</name>
<dbReference type="HOGENOM" id="CLU_236529_0_0_9"/>
<evidence type="ECO:0000313" key="1">
    <source>
        <dbReference type="EMBL" id="ACA60175.1"/>
    </source>
</evidence>
<dbReference type="EMBL" id="CP000860">
    <property type="protein sequence ID" value="ACA60175.1"/>
    <property type="molecule type" value="Genomic_DNA"/>
</dbReference>
<dbReference type="STRING" id="477974.Daud_1674"/>
<accession>B1I5A6</accession>
<dbReference type="eggNOG" id="COG1196">
    <property type="taxonomic scope" value="Bacteria"/>
</dbReference>
<organism evidence="1 2">
    <name type="scientific">Desulforudis audaxviator (strain MP104C)</name>
    <dbReference type="NCBI Taxonomy" id="477974"/>
    <lineage>
        <taxon>Bacteria</taxon>
        <taxon>Bacillati</taxon>
        <taxon>Bacillota</taxon>
        <taxon>Clostridia</taxon>
        <taxon>Thermoanaerobacterales</taxon>
        <taxon>Candidatus Desulforudaceae</taxon>
        <taxon>Candidatus Desulforudis</taxon>
    </lineage>
</organism>
<dbReference type="Proteomes" id="UP000008544">
    <property type="component" value="Chromosome"/>
</dbReference>
<keyword evidence="2" id="KW-1185">Reference proteome</keyword>
<dbReference type="KEGG" id="dau:Daud_1674"/>